<dbReference type="AlphaFoldDB" id="A0A0N5AYD1"/>
<dbReference type="WBParaSite" id="SMUV_0000996901-mRNA-1">
    <property type="protein sequence ID" value="SMUV_0000996901-mRNA-1"/>
    <property type="gene ID" value="SMUV_0000996901"/>
</dbReference>
<evidence type="ECO:0000313" key="2">
    <source>
        <dbReference type="WBParaSite" id="SMUV_0000996901-mRNA-1"/>
    </source>
</evidence>
<name>A0A0N5AYD1_9BILA</name>
<organism evidence="1 2">
    <name type="scientific">Syphacia muris</name>
    <dbReference type="NCBI Taxonomy" id="451379"/>
    <lineage>
        <taxon>Eukaryota</taxon>
        <taxon>Metazoa</taxon>
        <taxon>Ecdysozoa</taxon>
        <taxon>Nematoda</taxon>
        <taxon>Chromadorea</taxon>
        <taxon>Rhabditida</taxon>
        <taxon>Spirurina</taxon>
        <taxon>Oxyuridomorpha</taxon>
        <taxon>Oxyuroidea</taxon>
        <taxon>Oxyuridae</taxon>
        <taxon>Syphacia</taxon>
    </lineage>
</organism>
<protein>
    <submittedName>
        <fullName evidence="2">DNA-directed RNA polymerase</fullName>
    </submittedName>
</protein>
<dbReference type="Proteomes" id="UP000046393">
    <property type="component" value="Unplaced"/>
</dbReference>
<accession>A0A0N5AYD1</accession>
<proteinExistence type="predicted"/>
<evidence type="ECO:0000313" key="1">
    <source>
        <dbReference type="Proteomes" id="UP000046393"/>
    </source>
</evidence>
<sequence>MREIIVDRSFAVVNPETNFRGCQQWRVDFSVNYFKFYRLLYCSTIEDWPHSREVQQSMGEKLQLYQDVYAFTSDR</sequence>
<keyword evidence="1" id="KW-1185">Reference proteome</keyword>
<reference evidence="2" key="1">
    <citation type="submission" date="2017-02" db="UniProtKB">
        <authorList>
            <consortium name="WormBaseParasite"/>
        </authorList>
    </citation>
    <scope>IDENTIFICATION</scope>
</reference>